<evidence type="ECO:0000313" key="2">
    <source>
        <dbReference type="EMBL" id="AFY29578.1"/>
    </source>
</evidence>
<feature type="compositionally biased region" description="Low complexity" evidence="1">
    <location>
        <begin position="25"/>
        <end position="37"/>
    </location>
</feature>
<dbReference type="AlphaFoldDB" id="K9P9D9"/>
<organism evidence="2 3">
    <name type="scientific">Cyanobium gracile (strain ATCC 27147 / PCC 6307)</name>
    <dbReference type="NCBI Taxonomy" id="292564"/>
    <lineage>
        <taxon>Bacteria</taxon>
        <taxon>Bacillati</taxon>
        <taxon>Cyanobacteriota</taxon>
        <taxon>Cyanophyceae</taxon>
        <taxon>Synechococcales</taxon>
        <taxon>Prochlorococcaceae</taxon>
        <taxon>Cyanobium</taxon>
    </lineage>
</organism>
<accession>K9P9D9</accession>
<protein>
    <submittedName>
        <fullName evidence="2">Uncharacterized protein</fullName>
    </submittedName>
</protein>
<evidence type="ECO:0000313" key="3">
    <source>
        <dbReference type="Proteomes" id="UP000010388"/>
    </source>
</evidence>
<evidence type="ECO:0000256" key="1">
    <source>
        <dbReference type="SAM" id="MobiDB-lite"/>
    </source>
</evidence>
<name>K9P9D9_CYAGP</name>
<feature type="region of interest" description="Disordered" evidence="1">
    <location>
        <begin position="1"/>
        <end position="37"/>
    </location>
</feature>
<feature type="compositionally biased region" description="Polar residues" evidence="1">
    <location>
        <begin position="9"/>
        <end position="24"/>
    </location>
</feature>
<gene>
    <name evidence="2" type="ordered locus">Cyagr_2472</name>
</gene>
<sequence>MKRKRRQSQIRSVTAPSVQQNAIPSASGAASVSAGRL</sequence>
<reference evidence="3" key="1">
    <citation type="journal article" date="2013" name="Proc. Natl. Acad. Sci. U.S.A.">
        <title>Improving the coverage of the cyanobacterial phylum using diversity-driven genome sequencing.</title>
        <authorList>
            <person name="Shih P.M."/>
            <person name="Wu D."/>
            <person name="Latifi A."/>
            <person name="Axen S.D."/>
            <person name="Fewer D.P."/>
            <person name="Talla E."/>
            <person name="Calteau A."/>
            <person name="Cai F."/>
            <person name="Tandeau de Marsac N."/>
            <person name="Rippka R."/>
            <person name="Herdman M."/>
            <person name="Sivonen K."/>
            <person name="Coursin T."/>
            <person name="Laurent T."/>
            <person name="Goodwin L."/>
            <person name="Nolan M."/>
            <person name="Davenport K.W."/>
            <person name="Han C.S."/>
            <person name="Rubin E.M."/>
            <person name="Eisen J.A."/>
            <person name="Woyke T."/>
            <person name="Gugger M."/>
            <person name="Kerfeld C.A."/>
        </authorList>
    </citation>
    <scope>NUCLEOTIDE SEQUENCE [LARGE SCALE GENOMIC DNA]</scope>
    <source>
        <strain evidence="3">ATCC 27147 / PCC 6307</strain>
    </source>
</reference>
<dbReference type="STRING" id="292564.Cyagr_2472"/>
<dbReference type="KEGG" id="cgc:Cyagr_2472"/>
<dbReference type="EMBL" id="CP003495">
    <property type="protein sequence ID" value="AFY29578.1"/>
    <property type="molecule type" value="Genomic_DNA"/>
</dbReference>
<dbReference type="Proteomes" id="UP000010388">
    <property type="component" value="Chromosome"/>
</dbReference>
<proteinExistence type="predicted"/>
<dbReference type="HOGENOM" id="CLU_3342775_0_0_3"/>